<keyword evidence="3" id="KW-1185">Reference proteome</keyword>
<gene>
    <name evidence="2" type="ORF">C7437_10278</name>
</gene>
<comment type="caution">
    <text evidence="2">The sequence shown here is derived from an EMBL/GenBank/DDBJ whole genome shotgun (WGS) entry which is preliminary data.</text>
</comment>
<dbReference type="Pfam" id="PF19824">
    <property type="entry name" value="Tlp"/>
    <property type="match status" value="1"/>
</dbReference>
<evidence type="ECO:0000313" key="2">
    <source>
        <dbReference type="EMBL" id="PZX05620.1"/>
    </source>
</evidence>
<dbReference type="InterPro" id="IPR017524">
    <property type="entry name" value="SASP_thioredoxin-like"/>
</dbReference>
<feature type="region of interest" description="Disordered" evidence="1">
    <location>
        <begin position="33"/>
        <end position="72"/>
    </location>
</feature>
<name>A0A2W7N6U5_9BACI</name>
<protein>
    <submittedName>
        <fullName evidence="2">Small acid-soluble spore protein tlp</fullName>
    </submittedName>
</protein>
<reference evidence="2 3" key="1">
    <citation type="submission" date="2018-06" db="EMBL/GenBank/DDBJ databases">
        <title>Genomic Encyclopedia of Type Strains, Phase IV (KMG-IV): sequencing the most valuable type-strain genomes for metagenomic binning, comparative biology and taxonomic classification.</title>
        <authorList>
            <person name="Goeker M."/>
        </authorList>
    </citation>
    <scope>NUCLEOTIDE SEQUENCE [LARGE SCALE GENOMIC DNA]</scope>
    <source>
        <strain evidence="2 3">DSM 5</strain>
    </source>
</reference>
<dbReference type="Proteomes" id="UP000248646">
    <property type="component" value="Unassembled WGS sequence"/>
</dbReference>
<sequence length="72" mass="8246">MTIHKPGPNDSADNKERLKKTISNMEAAEEALEFAEGKERASIKEKNARRQENIEDLQSEIKAEDESRIRGY</sequence>
<feature type="compositionally biased region" description="Basic and acidic residues" evidence="1">
    <location>
        <begin position="35"/>
        <end position="72"/>
    </location>
</feature>
<proteinExistence type="predicted"/>
<dbReference type="AlphaFoldDB" id="A0A2W7N6U5"/>
<dbReference type="EMBL" id="QKZI01000002">
    <property type="protein sequence ID" value="PZX05620.1"/>
    <property type="molecule type" value="Genomic_DNA"/>
</dbReference>
<organism evidence="2 3">
    <name type="scientific">Psychrobacillus insolitus</name>
    <dbReference type="NCBI Taxonomy" id="1461"/>
    <lineage>
        <taxon>Bacteria</taxon>
        <taxon>Bacillati</taxon>
        <taxon>Bacillota</taxon>
        <taxon>Bacilli</taxon>
        <taxon>Bacillales</taxon>
        <taxon>Bacillaceae</taxon>
        <taxon>Psychrobacillus</taxon>
    </lineage>
</organism>
<evidence type="ECO:0000256" key="1">
    <source>
        <dbReference type="SAM" id="MobiDB-lite"/>
    </source>
</evidence>
<dbReference type="OrthoDB" id="1799076at2"/>
<evidence type="ECO:0000313" key="3">
    <source>
        <dbReference type="Proteomes" id="UP000248646"/>
    </source>
</evidence>
<accession>A0A2W7N6U5</accession>
<dbReference type="RefSeq" id="WP_111439079.1">
    <property type="nucleotide sequence ID" value="NZ_QKZI01000002.1"/>
</dbReference>